<protein>
    <submittedName>
        <fullName evidence="1">Uncharacterized protein</fullName>
    </submittedName>
</protein>
<proteinExistence type="predicted"/>
<keyword evidence="2" id="KW-1185">Reference proteome</keyword>
<sequence>MKILYASEDVPKQILSSMITRRIDQIKTLYERKSILKDGKTFYTSTEHSLGLLLESVNSNDTQIGDLFESYSHIVNLLNEVNNLMQIHPVDHLTVDTSDSFSRDNLQAMMDGYIDDIEMVRMCEVSMGRADRVDMKIVERIKSLYNEKNNGPMFVAIQILVE</sequence>
<organism evidence="1 2">
    <name type="scientific">Tetranychus urticae</name>
    <name type="common">Two-spotted spider mite</name>
    <dbReference type="NCBI Taxonomy" id="32264"/>
    <lineage>
        <taxon>Eukaryota</taxon>
        <taxon>Metazoa</taxon>
        <taxon>Ecdysozoa</taxon>
        <taxon>Arthropoda</taxon>
        <taxon>Chelicerata</taxon>
        <taxon>Arachnida</taxon>
        <taxon>Acari</taxon>
        <taxon>Acariformes</taxon>
        <taxon>Trombidiformes</taxon>
        <taxon>Prostigmata</taxon>
        <taxon>Eleutherengona</taxon>
        <taxon>Raphignathae</taxon>
        <taxon>Tetranychoidea</taxon>
        <taxon>Tetranychidae</taxon>
        <taxon>Tetranychus</taxon>
    </lineage>
</organism>
<reference evidence="2" key="1">
    <citation type="submission" date="2011-08" db="EMBL/GenBank/DDBJ databases">
        <authorList>
            <person name="Rombauts S."/>
        </authorList>
    </citation>
    <scope>NUCLEOTIDE SEQUENCE</scope>
    <source>
        <strain evidence="2">London</strain>
    </source>
</reference>
<accession>T1L589</accession>
<reference evidence="1" key="2">
    <citation type="submission" date="2015-06" db="UniProtKB">
        <authorList>
            <consortium name="EnsemblMetazoa"/>
        </authorList>
    </citation>
    <scope>IDENTIFICATION</scope>
</reference>
<evidence type="ECO:0000313" key="2">
    <source>
        <dbReference type="Proteomes" id="UP000015104"/>
    </source>
</evidence>
<evidence type="ECO:0000313" key="1">
    <source>
        <dbReference type="EnsemblMetazoa" id="tetur43g00560.1"/>
    </source>
</evidence>
<name>T1L589_TETUR</name>
<dbReference type="Proteomes" id="UP000015104">
    <property type="component" value="Unassembled WGS sequence"/>
</dbReference>
<dbReference type="EMBL" id="CAEY01001223">
    <property type="status" value="NOT_ANNOTATED_CDS"/>
    <property type="molecule type" value="Genomic_DNA"/>
</dbReference>
<dbReference type="AlphaFoldDB" id="T1L589"/>
<dbReference type="HOGENOM" id="CLU_117352_0_0_1"/>
<dbReference type="EnsemblMetazoa" id="tetur43g00560.1">
    <property type="protein sequence ID" value="tetur43g00560.1"/>
    <property type="gene ID" value="tetur43g00560"/>
</dbReference>